<dbReference type="Gene3D" id="2.60.120.920">
    <property type="match status" value="1"/>
</dbReference>
<dbReference type="InterPro" id="IPR013320">
    <property type="entry name" value="ConA-like_dom_sf"/>
</dbReference>
<keyword evidence="1" id="KW-0677">Repeat</keyword>
<feature type="transmembrane region" description="Helical" evidence="5">
    <location>
        <begin position="446"/>
        <end position="464"/>
    </location>
</feature>
<proteinExistence type="predicted"/>
<evidence type="ECO:0000256" key="5">
    <source>
        <dbReference type="SAM" id="Phobius"/>
    </source>
</evidence>
<dbReference type="InterPro" id="IPR003877">
    <property type="entry name" value="SPRY_dom"/>
</dbReference>
<evidence type="ECO:0000259" key="7">
    <source>
        <dbReference type="PROSITE" id="PS50188"/>
    </source>
</evidence>
<reference evidence="8" key="1">
    <citation type="journal article" date="2021" name="Nat. Commun.">
        <title>Genetic determinants of endophytism in the Arabidopsis root mycobiome.</title>
        <authorList>
            <person name="Mesny F."/>
            <person name="Miyauchi S."/>
            <person name="Thiergart T."/>
            <person name="Pickel B."/>
            <person name="Atanasova L."/>
            <person name="Karlsson M."/>
            <person name="Huettel B."/>
            <person name="Barry K.W."/>
            <person name="Haridas S."/>
            <person name="Chen C."/>
            <person name="Bauer D."/>
            <person name="Andreopoulos W."/>
            <person name="Pangilinan J."/>
            <person name="LaButti K."/>
            <person name="Riley R."/>
            <person name="Lipzen A."/>
            <person name="Clum A."/>
            <person name="Drula E."/>
            <person name="Henrissat B."/>
            <person name="Kohler A."/>
            <person name="Grigoriev I.V."/>
            <person name="Martin F.M."/>
            <person name="Hacquard S."/>
        </authorList>
    </citation>
    <scope>NUCLEOTIDE SEQUENCE</scope>
    <source>
        <strain evidence="8">MPI-SDFR-AT-0068</strain>
    </source>
</reference>
<dbReference type="SMART" id="SM00248">
    <property type="entry name" value="ANK"/>
    <property type="match status" value="11"/>
</dbReference>
<evidence type="ECO:0000256" key="1">
    <source>
        <dbReference type="ARBA" id="ARBA00022737"/>
    </source>
</evidence>
<dbReference type="PROSITE" id="PS50188">
    <property type="entry name" value="B302_SPRY"/>
    <property type="match status" value="1"/>
</dbReference>
<dbReference type="InterPro" id="IPR002110">
    <property type="entry name" value="Ankyrin_rpt"/>
</dbReference>
<feature type="transmembrane region" description="Helical" evidence="5">
    <location>
        <begin position="59"/>
        <end position="78"/>
    </location>
</feature>
<dbReference type="PANTHER" id="PTHR24198">
    <property type="entry name" value="ANKYRIN REPEAT AND PROTEIN KINASE DOMAIN-CONTAINING PROTEIN"/>
    <property type="match status" value="1"/>
</dbReference>
<organism evidence="8 9">
    <name type="scientific">Fusarium tricinctum</name>
    <dbReference type="NCBI Taxonomy" id="61284"/>
    <lineage>
        <taxon>Eukaryota</taxon>
        <taxon>Fungi</taxon>
        <taxon>Dikarya</taxon>
        <taxon>Ascomycota</taxon>
        <taxon>Pezizomycotina</taxon>
        <taxon>Sordariomycetes</taxon>
        <taxon>Hypocreomycetidae</taxon>
        <taxon>Hypocreales</taxon>
        <taxon>Nectriaceae</taxon>
        <taxon>Fusarium</taxon>
        <taxon>Fusarium tricinctum species complex</taxon>
    </lineage>
</organism>
<gene>
    <name evidence="8" type="ORF">BKA59DRAFT_530527</name>
</gene>
<dbReference type="PROSITE" id="PS50088">
    <property type="entry name" value="ANK_REPEAT"/>
    <property type="match status" value="1"/>
</dbReference>
<dbReference type="SUPFAM" id="SSF49899">
    <property type="entry name" value="Concanavalin A-like lectins/glucanases"/>
    <property type="match status" value="1"/>
</dbReference>
<dbReference type="Pfam" id="PF00622">
    <property type="entry name" value="SPRY"/>
    <property type="match status" value="1"/>
</dbReference>
<dbReference type="InterPro" id="IPR043136">
    <property type="entry name" value="B30.2/SPRY_sf"/>
</dbReference>
<dbReference type="Proteomes" id="UP000813427">
    <property type="component" value="Unassembled WGS sequence"/>
</dbReference>
<keyword evidence="5" id="KW-1133">Transmembrane helix</keyword>
<name>A0A8K0WBC1_9HYPO</name>
<comment type="caution">
    <text evidence="8">The sequence shown here is derived from an EMBL/GenBank/DDBJ whole genome shotgun (WGS) entry which is preliminary data.</text>
</comment>
<keyword evidence="9" id="KW-1185">Reference proteome</keyword>
<feature type="transmembrane region" description="Helical" evidence="5">
    <location>
        <begin position="274"/>
        <end position="299"/>
    </location>
</feature>
<dbReference type="InterPro" id="IPR036770">
    <property type="entry name" value="Ankyrin_rpt-contain_sf"/>
</dbReference>
<dbReference type="SUPFAM" id="SSF48403">
    <property type="entry name" value="Ankyrin repeat"/>
    <property type="match status" value="2"/>
</dbReference>
<evidence type="ECO:0000256" key="2">
    <source>
        <dbReference type="ARBA" id="ARBA00023043"/>
    </source>
</evidence>
<dbReference type="EMBL" id="JAGPXF010000005">
    <property type="protein sequence ID" value="KAH7242715.1"/>
    <property type="molecule type" value="Genomic_DNA"/>
</dbReference>
<feature type="transmembrane region" description="Helical" evidence="5">
    <location>
        <begin position="311"/>
        <end position="335"/>
    </location>
</feature>
<feature type="signal peptide" evidence="6">
    <location>
        <begin position="1"/>
        <end position="19"/>
    </location>
</feature>
<dbReference type="InterPro" id="IPR001870">
    <property type="entry name" value="B30.2/SPRY"/>
</dbReference>
<feature type="domain" description="B30.2/SPRY" evidence="7">
    <location>
        <begin position="1649"/>
        <end position="1861"/>
    </location>
</feature>
<dbReference type="SMART" id="SM00449">
    <property type="entry name" value="SPRY"/>
    <property type="match status" value="1"/>
</dbReference>
<feature type="repeat" description="ANK" evidence="3">
    <location>
        <begin position="1159"/>
        <end position="1191"/>
    </location>
</feature>
<feature type="compositionally biased region" description="Basic and acidic residues" evidence="4">
    <location>
        <begin position="214"/>
        <end position="231"/>
    </location>
</feature>
<dbReference type="PANTHER" id="PTHR24198:SF165">
    <property type="entry name" value="ANKYRIN REPEAT-CONTAINING PROTEIN-RELATED"/>
    <property type="match status" value="1"/>
</dbReference>
<keyword evidence="5" id="KW-0472">Membrane</keyword>
<evidence type="ECO:0000256" key="4">
    <source>
        <dbReference type="SAM" id="MobiDB-lite"/>
    </source>
</evidence>
<feature type="chain" id="PRO_5035445295" description="B30.2/SPRY domain-containing protein" evidence="6">
    <location>
        <begin position="20"/>
        <end position="1873"/>
    </location>
</feature>
<evidence type="ECO:0000313" key="9">
    <source>
        <dbReference type="Proteomes" id="UP000813427"/>
    </source>
</evidence>
<dbReference type="OrthoDB" id="194358at2759"/>
<keyword evidence="5" id="KW-0812">Transmembrane</keyword>
<dbReference type="Gene3D" id="1.25.40.20">
    <property type="entry name" value="Ankyrin repeat-containing domain"/>
    <property type="match status" value="3"/>
</dbReference>
<dbReference type="CDD" id="cd12885">
    <property type="entry name" value="SPRY_RanBP_like"/>
    <property type="match status" value="1"/>
</dbReference>
<dbReference type="Pfam" id="PF12796">
    <property type="entry name" value="Ank_2"/>
    <property type="match status" value="3"/>
</dbReference>
<keyword evidence="6" id="KW-0732">Signal</keyword>
<sequence>MTIGLRLLLLAVMATAVSAADDAEFAFNLLSDIGPVLALFGEQFAKQFMSESLTWYDHLIFAMVPLGILTAITGAIRVHGPQVARSFIGRARETRALSEIELMSSTSQEVCELFNGSSIIRAMGRPKITQFLIFPEHYDDLEGIYKTFDIPLRDPDSVSEPEDRSCGIHSLESVISKDVELMTLGRYQSRSTELFQEYLERTLKYFGSITSRGKTPESDTEGQKLKPSTDPRCCDKGVSATSQLSELPQGPPNLQLNLSSDYEDQGWFKKGGEIILAAVVSLFLQAGVIAFAGVTAYYLSPRYPDLLESKVHGFPCYVAGSFLLSIGTGLCSIVVEHSTIEHCWKLVKDDESRKSDARMKKDQPRLVWIQQNQTVNDQGFSGFVILAGAKERVITSRRNPVKRPQSQTVLKSQKSQGNSFWEWLTVAASLSAGLGFTAQFMGLRGLAFPCSIAQLLGIFAMALLRAGVRRRLGRVPVNYRALSGHELDFLATQIALSPKFRNFLWYSKEKAELLETERPRSEPCQWKISAPQPGQPTPFLFRTPEKLMKLELPESNGVKEEKSPSSQQLVRVRERLGDLCTWTSRSTESALSLARSIELFMNTFFPTSKDSTEEDQAMKSFKWLIEATKPTVTKTYEEYDFIQIPVKNSAEGGKKNWKVDLGKIDAALSLWMATIEKEQSHGTNQISEPVDFVNSADQSPDEWRRTKVGDDPNYSFCRIVGDNLEDEALKRDVSWWVDSFVAEQCEIRAQENADDDNSQRWSMARTNGVDLVIGFSGTSDNAIARELAITSKASLPVILAQHLFTSFMWTIASRLPKNILTKDQDEIIVDGSQTFDSYSFGRTWLRAKLSHRKLSTIVREMESFGLGSSTDILLCIIPALSSQRLLPSQQILKFMPRVGPEQGWGEVAICYKKLLETVKVGKVTEDDRFNASIFTAAMDFVFLATEPYDELIKPSTELDEEFKNLIQNLIGPRFSGILKKLVPFYRLQRRQRMLRDMLQRFGELEGMSQCLEIFEGDDRLDQTFAKNVVGFTPNHLKTGTAFFEVAKLFSFQKRIQRNEISSDAPLTTIAVFLKIRFIIHSLSGPCKKDPIHIAAREGMHQSLEQVFEELGNESKRHVARTSGLDGMTYLHLIARRGDMACLELITPWVKPLLSKTDSWGRQPLHIAAKFGNFDFALKLLEMGARIDHLDDTERTPIDYYVESQRKDRGDKSDKMPMGTTLFERFMILAIEDRNRRYSNGKTFLHSAIEISDEGTIYKLLQVFDIEARDDDDRTALHYAILAGRSAMAQSLIKGKLCDKDIKAADTSNHDAHNMTPLMMAVKSDLVEVAELLLNWLGLKIAHENDKQDKTMLHHAGGMGIAKCLIGKGWSPLALDPDGRTALHIAISTRNETVALFLLEVDQVQQHPYDNHNESLLVTACKSGASAVVPRLLSKFPDIINVGDEQSHQPPISWACRNSHNVIVKALVDGNQIDVNMAVKPPKQDEYERFEGYTPLHFAVQARSGLCVEQLLRHPNINLGLKARFDQTPLQMARNTDCHETVKLLLQHKQTTDEERMSFIKTFVYCSSSVFYHIISDVLGSFQNKGLVHTFMLWLADDLATTHLPTSLNLFRERLTKGSWNDLSLPYHVAILLDDVDLVQRLREHHVNEDARDEDNWSWVDYARRYDRNNKFASLVRNMPSLPVQAEPTALVSTDLPNNVKVTEEIAEEQHVCIRSKHCVSPDDKSFYFEIQIHKDSVSHIVGIGFCGPNNDEDAFPGWSHRSWGYHGDDGGLYIEGNQVNPSSDFGESGTFASGDVIGVCLNTETGQGFCTRNGKMLKMGNAFKLPDRRFNYGKLYPCVGLFLGPDGMGLHFTVNFGNPELHPFKYRGSLEFN</sequence>
<evidence type="ECO:0000256" key="6">
    <source>
        <dbReference type="SAM" id="SignalP"/>
    </source>
</evidence>
<evidence type="ECO:0000313" key="8">
    <source>
        <dbReference type="EMBL" id="KAH7242715.1"/>
    </source>
</evidence>
<dbReference type="PROSITE" id="PS50297">
    <property type="entry name" value="ANK_REP_REGION"/>
    <property type="match status" value="1"/>
</dbReference>
<dbReference type="InterPro" id="IPR044736">
    <property type="entry name" value="Gid1/RanBPM/SPLA_SPRY"/>
</dbReference>
<feature type="region of interest" description="Disordered" evidence="4">
    <location>
        <begin position="210"/>
        <end position="231"/>
    </location>
</feature>
<protein>
    <recommendedName>
        <fullName evidence="7">B30.2/SPRY domain-containing protein</fullName>
    </recommendedName>
</protein>
<keyword evidence="2 3" id="KW-0040">ANK repeat</keyword>
<evidence type="ECO:0000256" key="3">
    <source>
        <dbReference type="PROSITE-ProRule" id="PRU00023"/>
    </source>
</evidence>
<accession>A0A8K0WBC1</accession>